<reference evidence="3" key="1">
    <citation type="journal article" date="2019" name="Int. J. Syst. Evol. Microbiol.">
        <title>The Global Catalogue of Microorganisms (GCM) 10K type strain sequencing project: providing services to taxonomists for standard genome sequencing and annotation.</title>
        <authorList>
            <consortium name="The Broad Institute Genomics Platform"/>
            <consortium name="The Broad Institute Genome Sequencing Center for Infectious Disease"/>
            <person name="Wu L."/>
            <person name="Ma J."/>
        </authorList>
    </citation>
    <scope>NUCLEOTIDE SEQUENCE [LARGE SCALE GENOMIC DNA]</scope>
    <source>
        <strain evidence="3">JCM 18324</strain>
    </source>
</reference>
<proteinExistence type="predicted"/>
<gene>
    <name evidence="2" type="ORF">GCM10023329_43330</name>
</gene>
<protein>
    <submittedName>
        <fullName evidence="2">Uncharacterized protein</fullName>
    </submittedName>
</protein>
<evidence type="ECO:0000313" key="3">
    <source>
        <dbReference type="Proteomes" id="UP001501147"/>
    </source>
</evidence>
<feature type="region of interest" description="Disordered" evidence="1">
    <location>
        <begin position="1"/>
        <end position="78"/>
    </location>
</feature>
<name>A0ABP9B0L3_9ACTN</name>
<keyword evidence="3" id="KW-1185">Reference proteome</keyword>
<evidence type="ECO:0000256" key="1">
    <source>
        <dbReference type="SAM" id="MobiDB-lite"/>
    </source>
</evidence>
<accession>A0ABP9B0L3</accession>
<dbReference type="EMBL" id="BAABJV010000013">
    <property type="protein sequence ID" value="GAA4787598.1"/>
    <property type="molecule type" value="Genomic_DNA"/>
</dbReference>
<dbReference type="Proteomes" id="UP001501147">
    <property type="component" value="Unassembled WGS sequence"/>
</dbReference>
<feature type="compositionally biased region" description="Low complexity" evidence="1">
    <location>
        <begin position="51"/>
        <end position="72"/>
    </location>
</feature>
<organism evidence="2 3">
    <name type="scientific">Streptomyces sanyensis</name>
    <dbReference type="NCBI Taxonomy" id="568869"/>
    <lineage>
        <taxon>Bacteria</taxon>
        <taxon>Bacillati</taxon>
        <taxon>Actinomycetota</taxon>
        <taxon>Actinomycetes</taxon>
        <taxon>Kitasatosporales</taxon>
        <taxon>Streptomycetaceae</taxon>
        <taxon>Streptomyces</taxon>
    </lineage>
</organism>
<evidence type="ECO:0000313" key="2">
    <source>
        <dbReference type="EMBL" id="GAA4787598.1"/>
    </source>
</evidence>
<comment type="caution">
    <text evidence="2">The sequence shown here is derived from an EMBL/GenBank/DDBJ whole genome shotgun (WGS) entry which is preliminary data.</text>
</comment>
<sequence>MAVTRPRLACYEERVDNGPPHRGVRPPSPSNPVILATARGSPKWITGGPRGAACEGAAPATSAGAAPASPGRLPGGGG</sequence>